<keyword evidence="5" id="KW-1185">Reference proteome</keyword>
<comment type="caution">
    <text evidence="4">The sequence shown here is derived from an EMBL/GenBank/DDBJ whole genome shotgun (WGS) entry which is preliminary data.</text>
</comment>
<comment type="similarity">
    <text evidence="1 2">Belongs to the anti-sigma-factor antagonist family.</text>
</comment>
<proteinExistence type="inferred from homology"/>
<dbReference type="InterPro" id="IPR003658">
    <property type="entry name" value="Anti-sigma_ant"/>
</dbReference>
<organism evidence="4 5">
    <name type="scientific">Catenuloplanes indicus</name>
    <dbReference type="NCBI Taxonomy" id="137267"/>
    <lineage>
        <taxon>Bacteria</taxon>
        <taxon>Bacillati</taxon>
        <taxon>Actinomycetota</taxon>
        <taxon>Actinomycetes</taxon>
        <taxon>Micromonosporales</taxon>
        <taxon>Micromonosporaceae</taxon>
        <taxon>Catenuloplanes</taxon>
    </lineage>
</organism>
<dbReference type="Gene3D" id="3.30.750.24">
    <property type="entry name" value="STAS domain"/>
    <property type="match status" value="1"/>
</dbReference>
<dbReference type="GO" id="GO:0043856">
    <property type="term" value="F:anti-sigma factor antagonist activity"/>
    <property type="evidence" value="ECO:0007669"/>
    <property type="project" value="InterPro"/>
</dbReference>
<dbReference type="InterPro" id="IPR002645">
    <property type="entry name" value="STAS_dom"/>
</dbReference>
<accession>A0AAE3VXD5</accession>
<dbReference type="AlphaFoldDB" id="A0AAE3VXD5"/>
<evidence type="ECO:0000313" key="4">
    <source>
        <dbReference type="EMBL" id="MDQ0365469.1"/>
    </source>
</evidence>
<feature type="domain" description="STAS" evidence="3">
    <location>
        <begin position="15"/>
        <end position="110"/>
    </location>
</feature>
<dbReference type="RefSeq" id="WP_307238062.1">
    <property type="nucleotide sequence ID" value="NZ_JAUSUZ010000001.1"/>
</dbReference>
<sequence length="110" mass="10798">MGFAARTSGGPARTVVTLDGECDLAVRDELTAALLAAVAGARTVLVDLTHVTFIDSTGVHSLVTAYHAALAGGGRLHVANAHGPVATVLDLTGVGELLAEPAAGSGDAGV</sequence>
<dbReference type="CDD" id="cd07043">
    <property type="entry name" value="STAS_anti-anti-sigma_factors"/>
    <property type="match status" value="1"/>
</dbReference>
<dbReference type="PANTHER" id="PTHR33495:SF2">
    <property type="entry name" value="ANTI-SIGMA FACTOR ANTAGONIST TM_1081-RELATED"/>
    <property type="match status" value="1"/>
</dbReference>
<evidence type="ECO:0000256" key="1">
    <source>
        <dbReference type="ARBA" id="ARBA00009013"/>
    </source>
</evidence>
<reference evidence="4 5" key="1">
    <citation type="submission" date="2023-07" db="EMBL/GenBank/DDBJ databases">
        <title>Sequencing the genomes of 1000 actinobacteria strains.</title>
        <authorList>
            <person name="Klenk H.-P."/>
        </authorList>
    </citation>
    <scope>NUCLEOTIDE SEQUENCE [LARGE SCALE GENOMIC DNA]</scope>
    <source>
        <strain evidence="4 5">DSM 44709</strain>
    </source>
</reference>
<evidence type="ECO:0000313" key="5">
    <source>
        <dbReference type="Proteomes" id="UP001240236"/>
    </source>
</evidence>
<dbReference type="NCBIfam" id="TIGR00377">
    <property type="entry name" value="ant_ant_sig"/>
    <property type="match status" value="1"/>
</dbReference>
<dbReference type="EMBL" id="JAUSUZ010000001">
    <property type="protein sequence ID" value="MDQ0365469.1"/>
    <property type="molecule type" value="Genomic_DNA"/>
</dbReference>
<name>A0AAE3VXD5_9ACTN</name>
<evidence type="ECO:0000259" key="3">
    <source>
        <dbReference type="PROSITE" id="PS50801"/>
    </source>
</evidence>
<gene>
    <name evidence="4" type="ORF">J2S42_002138</name>
</gene>
<dbReference type="Proteomes" id="UP001240236">
    <property type="component" value="Unassembled WGS sequence"/>
</dbReference>
<dbReference type="SUPFAM" id="SSF52091">
    <property type="entry name" value="SpoIIaa-like"/>
    <property type="match status" value="1"/>
</dbReference>
<evidence type="ECO:0000256" key="2">
    <source>
        <dbReference type="RuleBase" id="RU003749"/>
    </source>
</evidence>
<dbReference type="InterPro" id="IPR036513">
    <property type="entry name" value="STAS_dom_sf"/>
</dbReference>
<protein>
    <recommendedName>
        <fullName evidence="2">Anti-sigma factor antagonist</fullName>
    </recommendedName>
</protein>
<dbReference type="PROSITE" id="PS50801">
    <property type="entry name" value="STAS"/>
    <property type="match status" value="1"/>
</dbReference>
<dbReference type="Pfam" id="PF01740">
    <property type="entry name" value="STAS"/>
    <property type="match status" value="1"/>
</dbReference>
<dbReference type="PANTHER" id="PTHR33495">
    <property type="entry name" value="ANTI-SIGMA FACTOR ANTAGONIST TM_1081-RELATED-RELATED"/>
    <property type="match status" value="1"/>
</dbReference>